<keyword evidence="2" id="KW-1185">Reference proteome</keyword>
<protein>
    <recommendedName>
        <fullName evidence="3">AB hydrolase-1 domain-containing protein</fullName>
    </recommendedName>
</protein>
<sequence>MPNRIFLIHGYVEDPTIFDQLVPLLPPAEYVRINLSEEFARWQPIGPINVRSLANYIAGQYNITAKDVVIGHSMGGWTAINIKEVTGATAIQLGSWTDQKKILFPTDNLTFIRFLLVTGVTQSKVFNSFFKRQYPFDESREVYNRLIDGSRQMSRPYLWQQLQTLFANVPPLTVQPDLRIHARPDNVVRYPDEPFVEVPGDHFCLVCHAEAVAKPIRELLSNRP</sequence>
<dbReference type="InterPro" id="IPR029058">
    <property type="entry name" value="AB_hydrolase_fold"/>
</dbReference>
<name>A0A1P9X291_9BACT</name>
<dbReference type="AlphaFoldDB" id="A0A1P9X291"/>
<organism evidence="1 2">
    <name type="scientific">Spirosoma montaniterrae</name>
    <dbReference type="NCBI Taxonomy" id="1178516"/>
    <lineage>
        <taxon>Bacteria</taxon>
        <taxon>Pseudomonadati</taxon>
        <taxon>Bacteroidota</taxon>
        <taxon>Cytophagia</taxon>
        <taxon>Cytophagales</taxon>
        <taxon>Cytophagaceae</taxon>
        <taxon>Spirosoma</taxon>
    </lineage>
</organism>
<dbReference type="Gene3D" id="3.40.50.1820">
    <property type="entry name" value="alpha/beta hydrolase"/>
    <property type="match status" value="1"/>
</dbReference>
<evidence type="ECO:0008006" key="3">
    <source>
        <dbReference type="Google" id="ProtNLM"/>
    </source>
</evidence>
<proteinExistence type="predicted"/>
<dbReference type="KEGG" id="smon:AWR27_21960"/>
<evidence type="ECO:0000313" key="1">
    <source>
        <dbReference type="EMBL" id="AQG81731.1"/>
    </source>
</evidence>
<gene>
    <name evidence="1" type="ORF">AWR27_21960</name>
</gene>
<dbReference type="STRING" id="1178516.AWR27_21960"/>
<dbReference type="EMBL" id="CP014263">
    <property type="protein sequence ID" value="AQG81731.1"/>
    <property type="molecule type" value="Genomic_DNA"/>
</dbReference>
<dbReference type="OrthoDB" id="950761at2"/>
<evidence type="ECO:0000313" key="2">
    <source>
        <dbReference type="Proteomes" id="UP000187941"/>
    </source>
</evidence>
<dbReference type="SUPFAM" id="SSF53474">
    <property type="entry name" value="alpha/beta-Hydrolases"/>
    <property type="match status" value="1"/>
</dbReference>
<dbReference type="Proteomes" id="UP000187941">
    <property type="component" value="Chromosome"/>
</dbReference>
<dbReference type="RefSeq" id="WP_077133212.1">
    <property type="nucleotide sequence ID" value="NZ_CP014263.1"/>
</dbReference>
<reference evidence="1 2" key="1">
    <citation type="submission" date="2016-01" db="EMBL/GenBank/DDBJ databases">
        <authorList>
            <person name="Oliw E.H."/>
        </authorList>
    </citation>
    <scope>NUCLEOTIDE SEQUENCE [LARGE SCALE GENOMIC DNA]</scope>
    <source>
        <strain evidence="1 2">DY10</strain>
    </source>
</reference>
<accession>A0A1P9X291</accession>